<dbReference type="Proteomes" id="UP000247814">
    <property type="component" value="Unassembled WGS sequence"/>
</dbReference>
<evidence type="ECO:0000313" key="1">
    <source>
        <dbReference type="EMBL" id="PYD77664.1"/>
    </source>
</evidence>
<evidence type="ECO:0000313" key="2">
    <source>
        <dbReference type="Proteomes" id="UP000247814"/>
    </source>
</evidence>
<name>A0A318QIB1_9PROT</name>
<accession>A0A318QIB1</accession>
<keyword evidence="2" id="KW-1185">Reference proteome</keyword>
<sequence>MQRREWSKCRNNVALLWVTDKLRSDKRERTLAPWAAKGKQTFEEERVSTNLAAARHDAAVVGKRLTLLRCITLM</sequence>
<reference evidence="1 2" key="1">
    <citation type="submission" date="2017-07" db="EMBL/GenBank/DDBJ databases">
        <title>A draft genome sequence of Komagataeibacter sucrofermentans LMG 18788.</title>
        <authorList>
            <person name="Skraban J."/>
            <person name="Cleenwerck I."/>
            <person name="Vandamme P."/>
            <person name="Trcek J."/>
        </authorList>
    </citation>
    <scope>NUCLEOTIDE SEQUENCE [LARGE SCALE GENOMIC DNA]</scope>
    <source>
        <strain evidence="1 2">LMG 18788</strain>
    </source>
</reference>
<dbReference type="EMBL" id="NKUA01000030">
    <property type="protein sequence ID" value="PYD77664.1"/>
    <property type="molecule type" value="Genomic_DNA"/>
</dbReference>
<organism evidence="1 2">
    <name type="scientific">Komagataeibacter sucrofermentans</name>
    <dbReference type="NCBI Taxonomy" id="1053551"/>
    <lineage>
        <taxon>Bacteria</taxon>
        <taxon>Pseudomonadati</taxon>
        <taxon>Pseudomonadota</taxon>
        <taxon>Alphaproteobacteria</taxon>
        <taxon>Acetobacterales</taxon>
        <taxon>Acetobacteraceae</taxon>
        <taxon>Komagataeibacter</taxon>
    </lineage>
</organism>
<comment type="caution">
    <text evidence="1">The sequence shown here is derived from an EMBL/GenBank/DDBJ whole genome shotgun (WGS) entry which is preliminary data.</text>
</comment>
<gene>
    <name evidence="1" type="ORF">CFR77_14335</name>
</gene>
<protein>
    <submittedName>
        <fullName evidence="1">Uncharacterized protein</fullName>
    </submittedName>
</protein>
<dbReference type="AlphaFoldDB" id="A0A318QIB1"/>
<proteinExistence type="predicted"/>